<feature type="compositionally biased region" description="Acidic residues" evidence="1">
    <location>
        <begin position="86"/>
        <end position="133"/>
    </location>
</feature>
<evidence type="ECO:0000313" key="4">
    <source>
        <dbReference type="Proteomes" id="UP001596201"/>
    </source>
</evidence>
<protein>
    <submittedName>
        <fullName evidence="3">DUF4382 domain-containing protein</fullName>
    </submittedName>
</protein>
<proteinExistence type="predicted"/>
<dbReference type="PROSITE" id="PS51257">
    <property type="entry name" value="PROKAR_LIPOPROTEIN"/>
    <property type="match status" value="1"/>
</dbReference>
<dbReference type="InterPro" id="IPR025491">
    <property type="entry name" value="DUF4382"/>
</dbReference>
<organism evidence="3 4">
    <name type="scientific">Salinirubrum litoreum</name>
    <dbReference type="NCBI Taxonomy" id="1126234"/>
    <lineage>
        <taxon>Archaea</taxon>
        <taxon>Methanobacteriati</taxon>
        <taxon>Methanobacteriota</taxon>
        <taxon>Stenosarchaea group</taxon>
        <taxon>Halobacteria</taxon>
        <taxon>Halobacteriales</taxon>
        <taxon>Haloferacaceae</taxon>
        <taxon>Salinirubrum</taxon>
    </lineage>
</organism>
<evidence type="ECO:0000313" key="3">
    <source>
        <dbReference type="EMBL" id="MFC5368487.1"/>
    </source>
</evidence>
<gene>
    <name evidence="3" type="ORF">ACFPJ5_16280</name>
</gene>
<evidence type="ECO:0000256" key="1">
    <source>
        <dbReference type="SAM" id="MobiDB-lite"/>
    </source>
</evidence>
<feature type="compositionally biased region" description="Low complexity" evidence="1">
    <location>
        <begin position="76"/>
        <end position="85"/>
    </location>
</feature>
<feature type="compositionally biased region" description="Basic and acidic residues" evidence="1">
    <location>
        <begin position="278"/>
        <end position="299"/>
    </location>
</feature>
<keyword evidence="4" id="KW-1185">Reference proteome</keyword>
<accession>A0ABD5RFG3</accession>
<feature type="region of interest" description="Disordered" evidence="1">
    <location>
        <begin position="376"/>
        <end position="415"/>
    </location>
</feature>
<name>A0ABD5RFG3_9EURY</name>
<dbReference type="RefSeq" id="WP_227230762.1">
    <property type="nucleotide sequence ID" value="NZ_JAJCVJ010000002.1"/>
</dbReference>
<feature type="domain" description="DUF4382" evidence="2">
    <location>
        <begin position="162"/>
        <end position="267"/>
    </location>
</feature>
<feature type="compositionally biased region" description="Basic and acidic residues" evidence="1">
    <location>
        <begin position="376"/>
        <end position="389"/>
    </location>
</feature>
<feature type="compositionally biased region" description="Acidic residues" evidence="1">
    <location>
        <begin position="300"/>
        <end position="313"/>
    </location>
</feature>
<sequence length="415" mass="44428">MRRHGLTAILFATLVVLAGCTGGVGPGVGSTDDTTGTAAMDGSGSGTVQFYISDQPSAIEDFEHLNVTITQVGFQQADGGDAGANETEESDDETETNETEESDDETETNETEEPGDDETETNETEEPGDDETEMPNSTADPETDDGDEADEEDDSETEDADEDDSEPGDWETYDVDDRTVDLTRLQGANATRLTSMNVSNGTYSKVFVYVSEINATLENGEQVNVKLPSEKLQLNTEFTVGNGEAVDFVFDITVKKAGNSGKYILQPVVSESGTSDQVEIRDVDADREDRGKDDEKRDAGDDERDDERPDEEALNASFVGAVTQGENATLRVLDDGSAVENASVAVNDEQVGTTDADGELTFAVPDDRELDVEITAGDREADLDRRFAGEENGGEKGGNGNDDTGADYDFRTALA</sequence>
<feature type="region of interest" description="Disordered" evidence="1">
    <location>
        <begin position="76"/>
        <end position="176"/>
    </location>
</feature>
<feature type="region of interest" description="Disordered" evidence="1">
    <location>
        <begin position="274"/>
        <end position="317"/>
    </location>
</feature>
<dbReference type="EMBL" id="JBHSKX010000002">
    <property type="protein sequence ID" value="MFC5368487.1"/>
    <property type="molecule type" value="Genomic_DNA"/>
</dbReference>
<feature type="domain" description="DUF4382" evidence="2">
    <location>
        <begin position="45"/>
        <end position="95"/>
    </location>
</feature>
<feature type="compositionally biased region" description="Acidic residues" evidence="1">
    <location>
        <begin position="141"/>
        <end position="174"/>
    </location>
</feature>
<evidence type="ECO:0000259" key="2">
    <source>
        <dbReference type="Pfam" id="PF14321"/>
    </source>
</evidence>
<dbReference type="Proteomes" id="UP001596201">
    <property type="component" value="Unassembled WGS sequence"/>
</dbReference>
<dbReference type="AlphaFoldDB" id="A0ABD5RFG3"/>
<dbReference type="Pfam" id="PF14321">
    <property type="entry name" value="DUF4382"/>
    <property type="match status" value="2"/>
</dbReference>
<comment type="caution">
    <text evidence="3">The sequence shown here is derived from an EMBL/GenBank/DDBJ whole genome shotgun (WGS) entry which is preliminary data.</text>
</comment>
<reference evidence="3 4" key="1">
    <citation type="journal article" date="2019" name="Int. J. Syst. Evol. Microbiol.">
        <title>The Global Catalogue of Microorganisms (GCM) 10K type strain sequencing project: providing services to taxonomists for standard genome sequencing and annotation.</title>
        <authorList>
            <consortium name="The Broad Institute Genomics Platform"/>
            <consortium name="The Broad Institute Genome Sequencing Center for Infectious Disease"/>
            <person name="Wu L."/>
            <person name="Ma J."/>
        </authorList>
    </citation>
    <scope>NUCLEOTIDE SEQUENCE [LARGE SCALE GENOMIC DNA]</scope>
    <source>
        <strain evidence="3 4">CGMCC 1.12237</strain>
    </source>
</reference>